<evidence type="ECO:0000313" key="3">
    <source>
        <dbReference type="EMBL" id="WXB09710.1"/>
    </source>
</evidence>
<proteinExistence type="predicted"/>
<evidence type="ECO:0000256" key="2">
    <source>
        <dbReference type="SAM" id="Phobius"/>
    </source>
</evidence>
<keyword evidence="2" id="KW-1133">Transmembrane helix</keyword>
<name>A0ABZ2LG29_9BACT</name>
<gene>
    <name evidence="3" type="ORF">LVJ94_21080</name>
</gene>
<dbReference type="EMBL" id="CP089983">
    <property type="protein sequence ID" value="WXB09710.1"/>
    <property type="molecule type" value="Genomic_DNA"/>
</dbReference>
<protein>
    <recommendedName>
        <fullName evidence="5">Pilus assembly protein</fullName>
    </recommendedName>
</protein>
<keyword evidence="4" id="KW-1185">Reference proteome</keyword>
<dbReference type="Proteomes" id="UP001374803">
    <property type="component" value="Chromosome"/>
</dbReference>
<evidence type="ECO:0000313" key="4">
    <source>
        <dbReference type="Proteomes" id="UP001374803"/>
    </source>
</evidence>
<keyword evidence="2" id="KW-0472">Membrane</keyword>
<dbReference type="RefSeq" id="WP_394839383.1">
    <property type="nucleotide sequence ID" value="NZ_CP089929.1"/>
</dbReference>
<sequence>MRKRSKSHTNERGAALVEALIVMPFLVTFLGMMIWFHNIYKVKQDVMLQARGQMLSYASHSCGGSPPPSDGSANGLYGDAQKARSASGGVNSALSLAFNVQSKHAEGKASGKYRTTGGWNKTLNHDSYSMCNERRLDGGLLDLLPFGIGLAKGML</sequence>
<organism evidence="3 4">
    <name type="scientific">Pendulispora rubella</name>
    <dbReference type="NCBI Taxonomy" id="2741070"/>
    <lineage>
        <taxon>Bacteria</taxon>
        <taxon>Pseudomonadati</taxon>
        <taxon>Myxococcota</taxon>
        <taxon>Myxococcia</taxon>
        <taxon>Myxococcales</taxon>
        <taxon>Sorangiineae</taxon>
        <taxon>Pendulisporaceae</taxon>
        <taxon>Pendulispora</taxon>
    </lineage>
</organism>
<accession>A0ABZ2LG29</accession>
<evidence type="ECO:0008006" key="5">
    <source>
        <dbReference type="Google" id="ProtNLM"/>
    </source>
</evidence>
<feature type="region of interest" description="Disordered" evidence="1">
    <location>
        <begin position="59"/>
        <end position="78"/>
    </location>
</feature>
<reference evidence="3" key="1">
    <citation type="submission" date="2021-12" db="EMBL/GenBank/DDBJ databases">
        <title>Discovery of the Pendulisporaceae a myxobacterial family with distinct sporulation behavior and unique specialized metabolism.</title>
        <authorList>
            <person name="Garcia R."/>
            <person name="Popoff A."/>
            <person name="Bader C.D."/>
            <person name="Loehr J."/>
            <person name="Walesch S."/>
            <person name="Walt C."/>
            <person name="Boldt J."/>
            <person name="Bunk B."/>
            <person name="Haeckl F.J.F.P.J."/>
            <person name="Gunesch A.P."/>
            <person name="Birkelbach J."/>
            <person name="Nuebel U."/>
            <person name="Pietschmann T."/>
            <person name="Bach T."/>
            <person name="Mueller R."/>
        </authorList>
    </citation>
    <scope>NUCLEOTIDE SEQUENCE</scope>
    <source>
        <strain evidence="3">MSr11367</strain>
    </source>
</reference>
<evidence type="ECO:0000256" key="1">
    <source>
        <dbReference type="SAM" id="MobiDB-lite"/>
    </source>
</evidence>
<keyword evidence="2" id="KW-0812">Transmembrane</keyword>
<feature type="transmembrane region" description="Helical" evidence="2">
    <location>
        <begin position="12"/>
        <end position="36"/>
    </location>
</feature>